<feature type="binding site" evidence="12">
    <location>
        <position position="159"/>
    </location>
    <ligand>
        <name>Zn(2+)</name>
        <dbReference type="ChEBI" id="CHEBI:29105"/>
        <note>catalytic</note>
    </ligand>
</feature>
<comment type="similarity">
    <text evidence="2 12">Belongs to the peptidase M48B family.</text>
</comment>
<evidence type="ECO:0000256" key="8">
    <source>
        <dbReference type="ARBA" id="ARBA00022833"/>
    </source>
</evidence>
<sequence>MDFYSQISKNNKKTYLLFLMFFILFGILAGALSLALSFYMTSGRGYFSLIFIGFFILFGTLMIIFSIISYFGSDKIVTAVSHAKLAPKEQFSKLHNIVEEMCIASGLPKPRIYVIQDTAINAFAAGRNPQHAIVCVTTGCLTRLTRDQLQGVIAHELSHIRNFDVRTMTIAAVLVGMAVLISDMLFRMFIYGSFRGGNSKNGGIEVAIAIGVAIVAVVLTPIIAKLITMSISRKREFVADASAIEMTRNPDGLASALEVIGKDTEPLEAANKATAHLYIANPLKGQKLIMKSMFSTHPPIGERIRAIRGR</sequence>
<dbReference type="EC" id="3.4.24.-" evidence="12"/>
<evidence type="ECO:0000259" key="13">
    <source>
        <dbReference type="Pfam" id="PF01435"/>
    </source>
</evidence>
<feature type="binding site" evidence="12">
    <location>
        <position position="236"/>
    </location>
    <ligand>
        <name>Zn(2+)</name>
        <dbReference type="ChEBI" id="CHEBI:29105"/>
        <note>catalytic</note>
    </ligand>
</feature>
<feature type="transmembrane region" description="Helical" evidence="12">
    <location>
        <begin position="206"/>
        <end position="227"/>
    </location>
</feature>
<dbReference type="CDD" id="cd07340">
    <property type="entry name" value="M48B_Htpx_like"/>
    <property type="match status" value="1"/>
</dbReference>
<dbReference type="AlphaFoldDB" id="A0A8T5GEJ3"/>
<evidence type="ECO:0000256" key="3">
    <source>
        <dbReference type="ARBA" id="ARBA00022475"/>
    </source>
</evidence>
<keyword evidence="9 12" id="KW-1133">Transmembrane helix</keyword>
<keyword evidence="7 12" id="KW-0378">Hydrolase</keyword>
<feature type="domain" description="Peptidase M48" evidence="13">
    <location>
        <begin position="90"/>
        <end position="309"/>
    </location>
</feature>
<protein>
    <recommendedName>
        <fullName evidence="12">Protease HtpX homolog</fullName>
        <ecNumber evidence="12">3.4.24.-</ecNumber>
    </recommendedName>
</protein>
<comment type="caution">
    <text evidence="14">The sequence shown here is derived from an EMBL/GenBank/DDBJ whole genome shotgun (WGS) entry which is preliminary data.</text>
</comment>
<evidence type="ECO:0000256" key="5">
    <source>
        <dbReference type="ARBA" id="ARBA00022692"/>
    </source>
</evidence>
<evidence type="ECO:0000256" key="10">
    <source>
        <dbReference type="ARBA" id="ARBA00023049"/>
    </source>
</evidence>
<feature type="active site" evidence="12">
    <location>
        <position position="156"/>
    </location>
</feature>
<dbReference type="GO" id="GO:0005886">
    <property type="term" value="C:plasma membrane"/>
    <property type="evidence" value="ECO:0007669"/>
    <property type="project" value="UniProtKB-SubCell"/>
</dbReference>
<evidence type="ECO:0000256" key="4">
    <source>
        <dbReference type="ARBA" id="ARBA00022670"/>
    </source>
</evidence>
<keyword evidence="3 12" id="KW-1003">Cell membrane</keyword>
<evidence type="ECO:0000256" key="1">
    <source>
        <dbReference type="ARBA" id="ARBA00004651"/>
    </source>
</evidence>
<dbReference type="Gene3D" id="3.30.2010.10">
    <property type="entry name" value="Metalloproteases ('zincins'), catalytic domain"/>
    <property type="match status" value="1"/>
</dbReference>
<dbReference type="HAMAP" id="MF_00188">
    <property type="entry name" value="Pept_M48_protease_HtpX"/>
    <property type="match status" value="1"/>
</dbReference>
<gene>
    <name evidence="12" type="primary">htpX</name>
    <name evidence="14" type="ORF">HON47_03155</name>
</gene>
<comment type="subcellular location">
    <subcellularLocation>
        <location evidence="1 12">Cell membrane</location>
        <topology evidence="1 12">Multi-pass membrane protein</topology>
    </subcellularLocation>
</comment>
<evidence type="ECO:0000256" key="9">
    <source>
        <dbReference type="ARBA" id="ARBA00022989"/>
    </source>
</evidence>
<dbReference type="GO" id="GO:0004222">
    <property type="term" value="F:metalloendopeptidase activity"/>
    <property type="evidence" value="ECO:0007669"/>
    <property type="project" value="UniProtKB-UniRule"/>
</dbReference>
<dbReference type="GO" id="GO:0006508">
    <property type="term" value="P:proteolysis"/>
    <property type="evidence" value="ECO:0007669"/>
    <property type="project" value="UniProtKB-KW"/>
</dbReference>
<accession>A0A8T5GEJ3</accession>
<evidence type="ECO:0000313" key="15">
    <source>
        <dbReference type="Proteomes" id="UP000722459"/>
    </source>
</evidence>
<feature type="binding site" evidence="12">
    <location>
        <position position="155"/>
    </location>
    <ligand>
        <name>Zn(2+)</name>
        <dbReference type="ChEBI" id="CHEBI:29105"/>
        <note>catalytic</note>
    </ligand>
</feature>
<evidence type="ECO:0000256" key="12">
    <source>
        <dbReference type="HAMAP-Rule" id="MF_00188"/>
    </source>
</evidence>
<feature type="transmembrane region" description="Helical" evidence="12">
    <location>
        <begin position="170"/>
        <end position="194"/>
    </location>
</feature>
<dbReference type="Proteomes" id="UP000722459">
    <property type="component" value="Unassembled WGS sequence"/>
</dbReference>
<evidence type="ECO:0000256" key="11">
    <source>
        <dbReference type="ARBA" id="ARBA00023136"/>
    </source>
</evidence>
<keyword evidence="8 12" id="KW-0862">Zinc</keyword>
<dbReference type="InterPro" id="IPR022919">
    <property type="entry name" value="Pept_M48_protease_HtpX"/>
</dbReference>
<feature type="transmembrane region" description="Helical" evidence="12">
    <location>
        <begin position="15"/>
        <end position="40"/>
    </location>
</feature>
<evidence type="ECO:0000313" key="14">
    <source>
        <dbReference type="EMBL" id="MBT4870544.1"/>
    </source>
</evidence>
<proteinExistence type="inferred from homology"/>
<keyword evidence="6 12" id="KW-0479">Metal-binding</keyword>
<comment type="cofactor">
    <cofactor evidence="12">
        <name>Zn(2+)</name>
        <dbReference type="ChEBI" id="CHEBI:29105"/>
    </cofactor>
    <text evidence="12">Binds 1 zinc ion per subunit.</text>
</comment>
<keyword evidence="10 12" id="KW-0482">Metalloprotease</keyword>
<dbReference type="InterPro" id="IPR001915">
    <property type="entry name" value="Peptidase_M48"/>
</dbReference>
<dbReference type="PANTHER" id="PTHR43221:SF1">
    <property type="entry name" value="PROTEASE HTPX"/>
    <property type="match status" value="1"/>
</dbReference>
<dbReference type="Pfam" id="PF01435">
    <property type="entry name" value="Peptidase_M48"/>
    <property type="match status" value="1"/>
</dbReference>
<dbReference type="InterPro" id="IPR050083">
    <property type="entry name" value="HtpX_protease"/>
</dbReference>
<dbReference type="PANTHER" id="PTHR43221">
    <property type="entry name" value="PROTEASE HTPX"/>
    <property type="match status" value="1"/>
</dbReference>
<organism evidence="14 15">
    <name type="scientific">Candidatus Iainarchaeum sp</name>
    <dbReference type="NCBI Taxonomy" id="3101447"/>
    <lineage>
        <taxon>Archaea</taxon>
        <taxon>Candidatus Iainarchaeota</taxon>
        <taxon>Candidatus Iainarchaeia</taxon>
        <taxon>Candidatus Iainarchaeales</taxon>
        <taxon>Candidatus Iainarchaeaceae</taxon>
        <taxon>Candidatus Iainarchaeum</taxon>
    </lineage>
</organism>
<evidence type="ECO:0000256" key="2">
    <source>
        <dbReference type="ARBA" id="ARBA00009779"/>
    </source>
</evidence>
<dbReference type="EMBL" id="JABJNZ010000045">
    <property type="protein sequence ID" value="MBT4870544.1"/>
    <property type="molecule type" value="Genomic_DNA"/>
</dbReference>
<dbReference type="GO" id="GO:0008270">
    <property type="term" value="F:zinc ion binding"/>
    <property type="evidence" value="ECO:0007669"/>
    <property type="project" value="UniProtKB-UniRule"/>
</dbReference>
<keyword evidence="4 12" id="KW-0645">Protease</keyword>
<evidence type="ECO:0000256" key="7">
    <source>
        <dbReference type="ARBA" id="ARBA00022801"/>
    </source>
</evidence>
<name>A0A8T5GEJ3_9ARCH</name>
<reference evidence="14" key="1">
    <citation type="journal article" date="2021" name="ISME J.">
        <title>Mercury methylation by metabolically versatile and cosmopolitan marine bacteria.</title>
        <authorList>
            <person name="Lin H."/>
            <person name="Ascher D.B."/>
            <person name="Myung Y."/>
            <person name="Lamborg C.H."/>
            <person name="Hallam S.J."/>
            <person name="Gionfriddo C.M."/>
            <person name="Holt K.E."/>
            <person name="Moreau J.W."/>
        </authorList>
    </citation>
    <scope>NUCLEOTIDE SEQUENCE</scope>
    <source>
        <strain evidence="14">SI075_bin30</strain>
    </source>
</reference>
<evidence type="ECO:0000256" key="6">
    <source>
        <dbReference type="ARBA" id="ARBA00022723"/>
    </source>
</evidence>
<keyword evidence="5 12" id="KW-0812">Transmembrane</keyword>
<keyword evidence="11 12" id="KW-0472">Membrane</keyword>
<feature type="transmembrane region" description="Helical" evidence="12">
    <location>
        <begin position="46"/>
        <end position="71"/>
    </location>
</feature>